<keyword evidence="11" id="KW-1185">Reference proteome</keyword>
<dbReference type="GO" id="GO:0004190">
    <property type="term" value="F:aspartic-type endopeptidase activity"/>
    <property type="evidence" value="ECO:0007669"/>
    <property type="project" value="InterPro"/>
</dbReference>
<dbReference type="Gene3D" id="2.40.70.10">
    <property type="entry name" value="Acid Proteases"/>
    <property type="match status" value="2"/>
</dbReference>
<dbReference type="EMBL" id="JNBS01000723">
    <property type="protein sequence ID" value="OQS03913.1"/>
    <property type="molecule type" value="Genomic_DNA"/>
</dbReference>
<accession>A0A0A7CLS8</accession>
<evidence type="ECO:0000259" key="8">
    <source>
        <dbReference type="PROSITE" id="PS51767"/>
    </source>
</evidence>
<dbReference type="STRING" id="74557.A0A0A7CLS8"/>
<feature type="active site" evidence="6">
    <location>
        <position position="270"/>
    </location>
</feature>
<comment type="similarity">
    <text evidence="1">Belongs to the peptidase A1 family.</text>
</comment>
<dbReference type="GO" id="GO:0012505">
    <property type="term" value="C:endomembrane system"/>
    <property type="evidence" value="ECO:0007669"/>
    <property type="project" value="UniProtKB-SubCell"/>
</dbReference>
<organism evidence="9">
    <name type="scientific">Thraustotheca clavata</name>
    <dbReference type="NCBI Taxonomy" id="74557"/>
    <lineage>
        <taxon>Eukaryota</taxon>
        <taxon>Sar</taxon>
        <taxon>Stramenopiles</taxon>
        <taxon>Oomycota</taxon>
        <taxon>Saprolegniomycetes</taxon>
        <taxon>Saprolegniales</taxon>
        <taxon>Achlyaceae</taxon>
        <taxon>Thraustotheca</taxon>
    </lineage>
</organism>
<evidence type="ECO:0000256" key="7">
    <source>
        <dbReference type="SAM" id="SignalP"/>
    </source>
</evidence>
<dbReference type="GO" id="GO:0006508">
    <property type="term" value="P:proteolysis"/>
    <property type="evidence" value="ECO:0007669"/>
    <property type="project" value="UniProtKB-KW"/>
</dbReference>
<dbReference type="PROSITE" id="PS51767">
    <property type="entry name" value="PEPTIDASE_A1"/>
    <property type="match status" value="1"/>
</dbReference>
<feature type="signal peptide" evidence="7">
    <location>
        <begin position="1"/>
        <end position="18"/>
    </location>
</feature>
<evidence type="ECO:0000256" key="3">
    <source>
        <dbReference type="ARBA" id="ARBA00022729"/>
    </source>
</evidence>
<dbReference type="Proteomes" id="UP000243217">
    <property type="component" value="Unassembled WGS sequence"/>
</dbReference>
<evidence type="ECO:0000313" key="11">
    <source>
        <dbReference type="Proteomes" id="UP000243217"/>
    </source>
</evidence>
<feature type="domain" description="Peptidase A1" evidence="8">
    <location>
        <begin position="45"/>
        <end position="382"/>
    </location>
</feature>
<proteinExistence type="inferred from homology"/>
<dbReference type="OrthoDB" id="75601at2759"/>
<dbReference type="EMBL" id="KM038040">
    <property type="protein sequence ID" value="AIG55501.1"/>
    <property type="molecule type" value="Genomic_DNA"/>
</dbReference>
<protein>
    <submittedName>
        <fullName evidence="10">Aspartyl protease family A01B</fullName>
    </submittedName>
    <submittedName>
        <fullName evidence="9">Secreted protein</fullName>
    </submittedName>
</protein>
<evidence type="ECO:0000256" key="5">
    <source>
        <dbReference type="ARBA" id="ARBA00046288"/>
    </source>
</evidence>
<evidence type="ECO:0000256" key="6">
    <source>
        <dbReference type="PIRSR" id="PIRSR601461-1"/>
    </source>
</evidence>
<dbReference type="InterPro" id="IPR021109">
    <property type="entry name" value="Peptidase_aspartic_dom_sf"/>
</dbReference>
<evidence type="ECO:0000313" key="9">
    <source>
        <dbReference type="EMBL" id="AIG55501.1"/>
    </source>
</evidence>
<keyword evidence="4" id="KW-0378">Hydrolase</keyword>
<keyword evidence="3 7" id="KW-0732">Signal</keyword>
<dbReference type="PROSITE" id="PS00141">
    <property type="entry name" value="ASP_PROTEASE"/>
    <property type="match status" value="1"/>
</dbReference>
<sequence>MAKKVLQWFGWCVPMCTALLRMELHRELTDSTIFEQRVGIGRGTHNVALYLGIPMQRSLVVIDTASDWTSVASTLCTTCGNYSDPNYDIKLSTTSNYLNCTFRKCDQCNYKGAACHKQQLYADGSGWTGSMVNELGYIGRLSGESSSDLIRQNGVNFPLAAELTASGPLVTQVENGIMGFSKASTTFLAALRSHDKIAKNAFSLCFATAGGTLVLGGSDTTLHTGTTAIAPMMAGSSSKYYVPVVDLLVANQTIGMDAYNYNQGQGVLVDSGSTLSALPAIILPAFSAAFQRVTGLQYSDSTAYSLSAIQSWPIITLVLQGTTNNNRVFIDLPPLKYMYAVGDGTFKAALRFTGVATGVIGANSMIDLDILFDLDNQQISFTPSNCNKTTETTTVMSKAITPKPSASLATRESAILFFVVLLCFII</sequence>
<comment type="subcellular location">
    <subcellularLocation>
        <location evidence="5">Endomembrane system</location>
        <topology evidence="5">Single-pass type I membrane protein</topology>
    </subcellularLocation>
</comment>
<dbReference type="InterPro" id="IPR033121">
    <property type="entry name" value="PEPTIDASE_A1"/>
</dbReference>
<reference evidence="9 11" key="1">
    <citation type="journal article" date="2014" name="Genome Biol. Evol.">
        <title>The secreted proteins of Achlya hypogyna and Thraustotheca clavata identify the ancestral oomycete secretome and reveal gene acquisitions by horizontal gene transfer.</title>
        <authorList>
            <person name="Misner I."/>
            <person name="Blouin N."/>
            <person name="Leonard G."/>
            <person name="Richards T.A."/>
            <person name="Lane C.E."/>
        </authorList>
    </citation>
    <scope>NUCLEOTIDE SEQUENCE</scope>
    <source>
        <strain evidence="9 11">ATCC 34112</strain>
    </source>
</reference>
<feature type="chain" id="PRO_5002027257" evidence="7">
    <location>
        <begin position="19"/>
        <end position="426"/>
    </location>
</feature>
<evidence type="ECO:0000313" key="10">
    <source>
        <dbReference type="EMBL" id="OQS03913.1"/>
    </source>
</evidence>
<feature type="active site" evidence="6">
    <location>
        <position position="63"/>
    </location>
</feature>
<keyword evidence="2 10" id="KW-0645">Protease</keyword>
<dbReference type="AlphaFoldDB" id="A0A0A7CLS8"/>
<dbReference type="PANTHER" id="PTHR13683">
    <property type="entry name" value="ASPARTYL PROTEASES"/>
    <property type="match status" value="1"/>
</dbReference>
<dbReference type="Pfam" id="PF00026">
    <property type="entry name" value="Asp"/>
    <property type="match status" value="1"/>
</dbReference>
<gene>
    <name evidence="10" type="ORF">THRCLA_03803</name>
</gene>
<evidence type="ECO:0000256" key="2">
    <source>
        <dbReference type="ARBA" id="ARBA00022670"/>
    </source>
</evidence>
<evidence type="ECO:0000256" key="1">
    <source>
        <dbReference type="ARBA" id="ARBA00007447"/>
    </source>
</evidence>
<dbReference type="PANTHER" id="PTHR13683:SF375">
    <property type="entry name" value="PEPTIDASE A1 DOMAIN-CONTAINING PROTEIN"/>
    <property type="match status" value="1"/>
</dbReference>
<dbReference type="InterPro" id="IPR001969">
    <property type="entry name" value="Aspartic_peptidase_AS"/>
</dbReference>
<dbReference type="SUPFAM" id="SSF50630">
    <property type="entry name" value="Acid proteases"/>
    <property type="match status" value="1"/>
</dbReference>
<name>A0A0A7CLS8_9STRA</name>
<dbReference type="InterPro" id="IPR001461">
    <property type="entry name" value="Aspartic_peptidase_A1"/>
</dbReference>
<evidence type="ECO:0000256" key="4">
    <source>
        <dbReference type="ARBA" id="ARBA00022801"/>
    </source>
</evidence>